<evidence type="ECO:0000313" key="1">
    <source>
        <dbReference type="EMBL" id="GMH10601.1"/>
    </source>
</evidence>
<reference evidence="1" key="1">
    <citation type="submission" date="2023-05" db="EMBL/GenBank/DDBJ databases">
        <title>Nepenthes gracilis genome sequencing.</title>
        <authorList>
            <person name="Fukushima K."/>
        </authorList>
    </citation>
    <scope>NUCLEOTIDE SEQUENCE</scope>
    <source>
        <strain evidence="1">SING2019-196</strain>
    </source>
</reference>
<proteinExistence type="predicted"/>
<dbReference type="EMBL" id="BSYO01000010">
    <property type="protein sequence ID" value="GMH10601.1"/>
    <property type="molecule type" value="Genomic_DNA"/>
</dbReference>
<comment type="caution">
    <text evidence="1">The sequence shown here is derived from an EMBL/GenBank/DDBJ whole genome shotgun (WGS) entry which is preliminary data.</text>
</comment>
<protein>
    <submittedName>
        <fullName evidence="1">Uncharacterized protein</fullName>
    </submittedName>
</protein>
<name>A0AAD3SHI8_NEPGR</name>
<sequence length="97" mass="11351">METWSADGKNLFYPLMWKDGLLMRLDLLMQGMLWFVVDLGRLAYAEVLQLIWGSNCPGRDAVGHECFKRYLLWDLILLDLQMEVVLRLDSCSNPYHV</sequence>
<dbReference type="Proteomes" id="UP001279734">
    <property type="component" value="Unassembled WGS sequence"/>
</dbReference>
<accession>A0AAD3SHI8</accession>
<gene>
    <name evidence="1" type="ORF">Nepgr_012442</name>
</gene>
<dbReference type="AlphaFoldDB" id="A0AAD3SHI8"/>
<keyword evidence="2" id="KW-1185">Reference proteome</keyword>
<evidence type="ECO:0000313" key="2">
    <source>
        <dbReference type="Proteomes" id="UP001279734"/>
    </source>
</evidence>
<organism evidence="1 2">
    <name type="scientific">Nepenthes gracilis</name>
    <name type="common">Slender pitcher plant</name>
    <dbReference type="NCBI Taxonomy" id="150966"/>
    <lineage>
        <taxon>Eukaryota</taxon>
        <taxon>Viridiplantae</taxon>
        <taxon>Streptophyta</taxon>
        <taxon>Embryophyta</taxon>
        <taxon>Tracheophyta</taxon>
        <taxon>Spermatophyta</taxon>
        <taxon>Magnoliopsida</taxon>
        <taxon>eudicotyledons</taxon>
        <taxon>Gunneridae</taxon>
        <taxon>Pentapetalae</taxon>
        <taxon>Caryophyllales</taxon>
        <taxon>Nepenthaceae</taxon>
        <taxon>Nepenthes</taxon>
    </lineage>
</organism>